<dbReference type="InterPro" id="IPR022973">
    <property type="entry name" value="Ribosomal_uL10_bac"/>
</dbReference>
<dbReference type="InterPro" id="IPR047865">
    <property type="entry name" value="Ribosomal_uL10_bac_type"/>
</dbReference>
<dbReference type="Gene3D" id="3.30.70.1730">
    <property type="match status" value="1"/>
</dbReference>
<dbReference type="PROSITE" id="PS01109">
    <property type="entry name" value="RIBOSOMAL_L10"/>
    <property type="match status" value="1"/>
</dbReference>
<dbReference type="Pfam" id="PF00466">
    <property type="entry name" value="Ribosomal_L10"/>
    <property type="match status" value="1"/>
</dbReference>
<dbReference type="GO" id="GO:0015934">
    <property type="term" value="C:large ribosomal subunit"/>
    <property type="evidence" value="ECO:0007669"/>
    <property type="project" value="InterPro"/>
</dbReference>
<evidence type="ECO:0000256" key="2">
    <source>
        <dbReference type="ARBA" id="ARBA00022980"/>
    </source>
</evidence>
<dbReference type="PANTHER" id="PTHR11560">
    <property type="entry name" value="39S RIBOSOMAL PROTEIN L10, MITOCHONDRIAL"/>
    <property type="match status" value="1"/>
</dbReference>
<dbReference type="AlphaFoldDB" id="A0A0W8E3N9"/>
<dbReference type="InterPro" id="IPR043141">
    <property type="entry name" value="Ribosomal_uL10-like_sf"/>
</dbReference>
<name>A0A0W8E3N9_9ZZZZ</name>
<dbReference type="HAMAP" id="MF_00362">
    <property type="entry name" value="Ribosomal_uL10"/>
    <property type="match status" value="1"/>
</dbReference>
<dbReference type="Gene3D" id="6.10.250.290">
    <property type="match status" value="1"/>
</dbReference>
<dbReference type="GO" id="GO:0003735">
    <property type="term" value="F:structural constituent of ribosome"/>
    <property type="evidence" value="ECO:0007669"/>
    <property type="project" value="InterPro"/>
</dbReference>
<gene>
    <name evidence="4" type="ORF">ASZ90_019417</name>
</gene>
<evidence type="ECO:0000256" key="3">
    <source>
        <dbReference type="ARBA" id="ARBA00023274"/>
    </source>
</evidence>
<accession>A0A0W8E3N9</accession>
<comment type="caution">
    <text evidence="4">The sequence shown here is derived from an EMBL/GenBank/DDBJ whole genome shotgun (WGS) entry which is preliminary data.</text>
</comment>
<dbReference type="NCBIfam" id="NF000955">
    <property type="entry name" value="PRK00099.1-1"/>
    <property type="match status" value="1"/>
</dbReference>
<dbReference type="EMBL" id="LNQE01001890">
    <property type="protein sequence ID" value="KUG03189.1"/>
    <property type="molecule type" value="Genomic_DNA"/>
</dbReference>
<evidence type="ECO:0000313" key="4">
    <source>
        <dbReference type="EMBL" id="KUG03189.1"/>
    </source>
</evidence>
<keyword evidence="3" id="KW-0687">Ribonucleoprotein</keyword>
<keyword evidence="2 4" id="KW-0689">Ribosomal protein</keyword>
<dbReference type="InterPro" id="IPR002363">
    <property type="entry name" value="Ribosomal_uL10_CS_bac"/>
</dbReference>
<dbReference type="CDD" id="cd05797">
    <property type="entry name" value="Ribosomal_L10"/>
    <property type="match status" value="1"/>
</dbReference>
<dbReference type="SUPFAM" id="SSF160369">
    <property type="entry name" value="Ribosomal protein L10-like"/>
    <property type="match status" value="1"/>
</dbReference>
<proteinExistence type="inferred from homology"/>
<protein>
    <submittedName>
        <fullName evidence="4">Lsu ribosomal protein l10p (P0)</fullName>
    </submittedName>
</protein>
<sequence>MPKIEQKQKVVKDIEQKLQDATLVVFTDYRGINVEEMTVLRDRLRVPGVEYRVVKNTLTEFALQNTGYAEVIEKLEGPNAVLFSNEDPVGPAKTLYEFIKQYKKLEVKVGILEGQVVSAEKIKTLADLPPRDVLLAQVVGTMQAPITSFVYVLNANLTGLVRALDQIKEQKAAS</sequence>
<organism evidence="4">
    <name type="scientific">hydrocarbon metagenome</name>
    <dbReference type="NCBI Taxonomy" id="938273"/>
    <lineage>
        <taxon>unclassified sequences</taxon>
        <taxon>metagenomes</taxon>
        <taxon>ecological metagenomes</taxon>
    </lineage>
</organism>
<dbReference type="GO" id="GO:0006412">
    <property type="term" value="P:translation"/>
    <property type="evidence" value="ECO:0007669"/>
    <property type="project" value="InterPro"/>
</dbReference>
<comment type="similarity">
    <text evidence="1">Belongs to the universal ribosomal protein uL10 family.</text>
</comment>
<evidence type="ECO:0000256" key="1">
    <source>
        <dbReference type="ARBA" id="ARBA00008889"/>
    </source>
</evidence>
<reference evidence="4" key="1">
    <citation type="journal article" date="2015" name="Proc. Natl. Acad. Sci. U.S.A.">
        <title>Networks of energetic and metabolic interactions define dynamics in microbial communities.</title>
        <authorList>
            <person name="Embree M."/>
            <person name="Liu J.K."/>
            <person name="Al-Bassam M.M."/>
            <person name="Zengler K."/>
        </authorList>
    </citation>
    <scope>NUCLEOTIDE SEQUENCE</scope>
</reference>
<dbReference type="InterPro" id="IPR001790">
    <property type="entry name" value="Ribosomal_uL10"/>
</dbReference>